<organism evidence="1 2">
    <name type="scientific">Diphasiastrum complanatum</name>
    <name type="common">Issler's clubmoss</name>
    <name type="synonym">Lycopodium complanatum</name>
    <dbReference type="NCBI Taxonomy" id="34168"/>
    <lineage>
        <taxon>Eukaryota</taxon>
        <taxon>Viridiplantae</taxon>
        <taxon>Streptophyta</taxon>
        <taxon>Embryophyta</taxon>
        <taxon>Tracheophyta</taxon>
        <taxon>Lycopodiopsida</taxon>
        <taxon>Lycopodiales</taxon>
        <taxon>Lycopodiaceae</taxon>
        <taxon>Lycopodioideae</taxon>
        <taxon>Diphasiastrum</taxon>
    </lineage>
</organism>
<comment type="caution">
    <text evidence="1">The sequence shown here is derived from an EMBL/GenBank/DDBJ whole genome shotgun (WGS) entry which is preliminary data.</text>
</comment>
<name>A0ACC2B4U9_DIPCM</name>
<evidence type="ECO:0000313" key="2">
    <source>
        <dbReference type="Proteomes" id="UP001162992"/>
    </source>
</evidence>
<accession>A0ACC2B4U9</accession>
<sequence>MSVLAELNSTNPIPCTAYKQEVKSSGVDNQAGNDGPLEDRLDAASGSQRLLRSISSYSFYESEEEDNEAEADEDKLKLGPLVPLLDELEHDQDDESLKRWKEQLLGSLYLDPPGVAETVEPKVTLAEIKIVCEGRADIVIPKPFTPNSRGHMFSLKEGSCYSLKFAFLVRHNIVPGLTYINTVWKNGLKVDRSKVMIGTFSPQLEPYTHTTEGETTPSGILARGAYTAKTKFFDDDKRCHFELEYSFEIRRDWHDD</sequence>
<keyword evidence="2" id="KW-1185">Reference proteome</keyword>
<dbReference type="Proteomes" id="UP001162992">
    <property type="component" value="Chromosome 17"/>
</dbReference>
<evidence type="ECO:0000313" key="1">
    <source>
        <dbReference type="EMBL" id="KAJ7524790.1"/>
    </source>
</evidence>
<reference evidence="2" key="1">
    <citation type="journal article" date="2024" name="Proc. Natl. Acad. Sci. U.S.A.">
        <title>Extraordinary preservation of gene collinearity over three hundred million years revealed in homosporous lycophytes.</title>
        <authorList>
            <person name="Li C."/>
            <person name="Wickell D."/>
            <person name="Kuo L.Y."/>
            <person name="Chen X."/>
            <person name="Nie B."/>
            <person name="Liao X."/>
            <person name="Peng D."/>
            <person name="Ji J."/>
            <person name="Jenkins J."/>
            <person name="Williams M."/>
            <person name="Shu S."/>
            <person name="Plott C."/>
            <person name="Barry K."/>
            <person name="Rajasekar S."/>
            <person name="Grimwood J."/>
            <person name="Han X."/>
            <person name="Sun S."/>
            <person name="Hou Z."/>
            <person name="He W."/>
            <person name="Dai G."/>
            <person name="Sun C."/>
            <person name="Schmutz J."/>
            <person name="Leebens-Mack J.H."/>
            <person name="Li F.W."/>
            <person name="Wang L."/>
        </authorList>
    </citation>
    <scope>NUCLEOTIDE SEQUENCE [LARGE SCALE GENOMIC DNA]</scope>
    <source>
        <strain evidence="2">cv. PW_Plant_1</strain>
    </source>
</reference>
<dbReference type="EMBL" id="CM055108">
    <property type="protein sequence ID" value="KAJ7524790.1"/>
    <property type="molecule type" value="Genomic_DNA"/>
</dbReference>
<gene>
    <name evidence="1" type="ORF">O6H91_17G022100</name>
</gene>
<proteinExistence type="predicted"/>
<protein>
    <submittedName>
        <fullName evidence="1">Uncharacterized protein</fullName>
    </submittedName>
</protein>